<dbReference type="Proteomes" id="UP001057134">
    <property type="component" value="Chromosome"/>
</dbReference>
<keyword evidence="3" id="KW-1185">Reference proteome</keyword>
<name>A0ABY4RXZ4_9BACL</name>
<keyword evidence="1" id="KW-0472">Membrane</keyword>
<organism evidence="2 3">
    <name type="scientific">Paenibacillus konkukensis</name>
    <dbReference type="NCBI Taxonomy" id="2020716"/>
    <lineage>
        <taxon>Bacteria</taxon>
        <taxon>Bacillati</taxon>
        <taxon>Bacillota</taxon>
        <taxon>Bacilli</taxon>
        <taxon>Bacillales</taxon>
        <taxon>Paenibacillaceae</taxon>
        <taxon>Paenibacillus</taxon>
    </lineage>
</organism>
<proteinExistence type="predicted"/>
<reference evidence="2" key="1">
    <citation type="submission" date="2018-02" db="EMBL/GenBank/DDBJ databases">
        <authorList>
            <person name="Kim S.-K."/>
            <person name="Jung H.-I."/>
            <person name="Lee S.-W."/>
        </authorList>
    </citation>
    <scope>NUCLEOTIDE SEQUENCE</scope>
    <source>
        <strain evidence="2">SK3146</strain>
    </source>
</reference>
<keyword evidence="1" id="KW-1133">Transmembrane helix</keyword>
<evidence type="ECO:0000313" key="3">
    <source>
        <dbReference type="Proteomes" id="UP001057134"/>
    </source>
</evidence>
<reference evidence="2" key="2">
    <citation type="journal article" date="2021" name="J Anim Sci Technol">
        <title>Complete genome sequence of Paenibacillus konkukensis sp. nov. SK3146 as a potential probiotic strain.</title>
        <authorList>
            <person name="Jung H.I."/>
            <person name="Park S."/>
            <person name="Niu K.M."/>
            <person name="Lee S.W."/>
            <person name="Kothari D."/>
            <person name="Yi K.J."/>
            <person name="Kim S.K."/>
        </authorList>
    </citation>
    <scope>NUCLEOTIDE SEQUENCE</scope>
    <source>
        <strain evidence="2">SK3146</strain>
    </source>
</reference>
<dbReference type="EMBL" id="CP027059">
    <property type="protein sequence ID" value="UQZ86725.1"/>
    <property type="molecule type" value="Genomic_DNA"/>
</dbReference>
<gene>
    <name evidence="2" type="ORF">SK3146_06018</name>
</gene>
<evidence type="ECO:0000256" key="1">
    <source>
        <dbReference type="SAM" id="Phobius"/>
    </source>
</evidence>
<evidence type="ECO:0008006" key="4">
    <source>
        <dbReference type="Google" id="ProtNLM"/>
    </source>
</evidence>
<evidence type="ECO:0000313" key="2">
    <source>
        <dbReference type="EMBL" id="UQZ86725.1"/>
    </source>
</evidence>
<keyword evidence="1" id="KW-0812">Transmembrane</keyword>
<protein>
    <recommendedName>
        <fullName evidence="4">S-adenosylmethionine decarboxylase</fullName>
    </recommendedName>
</protein>
<feature type="transmembrane region" description="Helical" evidence="1">
    <location>
        <begin position="32"/>
        <end position="50"/>
    </location>
</feature>
<accession>A0ABY4RXZ4</accession>
<sequence>MVICFKIPPYNEQVKLVCQPTGGLHMRWKRKLTLYLIVAVLIVWPLYQITAMIGSRSEKQDAGKLLYQVSLFQMELLSSYLHDIEKVQDTEGLSPLRQAIYTADFTHQHLVLAFGESELSPLGGLSQLMQYVIRLQIGGQRPLKADEAQTLTDARKLFDDLYDAYGKLLSSRDEIVSSQNQRLQKDDKAIVELLRKKLLQ</sequence>